<evidence type="ECO:0000256" key="4">
    <source>
        <dbReference type="SAM" id="SignalP"/>
    </source>
</evidence>
<dbReference type="PROSITE" id="PS51318">
    <property type="entry name" value="TAT"/>
    <property type="match status" value="1"/>
</dbReference>
<evidence type="ECO:0000256" key="1">
    <source>
        <dbReference type="ARBA" id="ARBA00004196"/>
    </source>
</evidence>
<gene>
    <name evidence="6" type="ORF">ALQ29_02953</name>
</gene>
<protein>
    <recommendedName>
        <fullName evidence="5">Periplasmic binding protein domain-containing protein</fullName>
    </recommendedName>
</protein>
<evidence type="ECO:0000313" key="6">
    <source>
        <dbReference type="EMBL" id="RMP00017.1"/>
    </source>
</evidence>
<evidence type="ECO:0000313" key="7">
    <source>
        <dbReference type="Proteomes" id="UP000276587"/>
    </source>
</evidence>
<dbReference type="RefSeq" id="WP_208602897.1">
    <property type="nucleotide sequence ID" value="NZ_RBPW01000024.1"/>
</dbReference>
<dbReference type="AlphaFoldDB" id="A0A3M3ZZG8"/>
<dbReference type="GO" id="GO:0030246">
    <property type="term" value="F:carbohydrate binding"/>
    <property type="evidence" value="ECO:0007669"/>
    <property type="project" value="UniProtKB-ARBA"/>
</dbReference>
<evidence type="ECO:0000259" key="5">
    <source>
        <dbReference type="Pfam" id="PF13407"/>
    </source>
</evidence>
<dbReference type="PANTHER" id="PTHR46847">
    <property type="entry name" value="D-ALLOSE-BINDING PERIPLASMIC PROTEIN-RELATED"/>
    <property type="match status" value="1"/>
</dbReference>
<comment type="subcellular location">
    <subcellularLocation>
        <location evidence="1">Cell envelope</location>
    </subcellularLocation>
</comment>
<dbReference type="Proteomes" id="UP000276587">
    <property type="component" value="Unassembled WGS sequence"/>
</dbReference>
<feature type="signal peptide" evidence="4">
    <location>
        <begin position="1"/>
        <end position="37"/>
    </location>
</feature>
<dbReference type="EMBL" id="RBQF01000408">
    <property type="protein sequence ID" value="RMP00017.1"/>
    <property type="molecule type" value="Genomic_DNA"/>
</dbReference>
<dbReference type="SUPFAM" id="SSF53822">
    <property type="entry name" value="Periplasmic binding protein-like I"/>
    <property type="match status" value="1"/>
</dbReference>
<accession>A0A3M3ZZG8</accession>
<feature type="domain" description="Periplasmic binding protein" evidence="5">
    <location>
        <begin position="48"/>
        <end position="305"/>
    </location>
</feature>
<proteinExistence type="inferred from homology"/>
<keyword evidence="7" id="KW-1185">Reference proteome</keyword>
<comment type="caution">
    <text evidence="6">The sequence shown here is derived from an EMBL/GenBank/DDBJ whole genome shotgun (WGS) entry which is preliminary data.</text>
</comment>
<dbReference type="InterPro" id="IPR028082">
    <property type="entry name" value="Peripla_BP_I"/>
</dbReference>
<dbReference type="InterPro" id="IPR025997">
    <property type="entry name" value="SBP_2_dom"/>
</dbReference>
<dbReference type="Gene3D" id="3.40.50.2300">
    <property type="match status" value="2"/>
</dbReference>
<dbReference type="GO" id="GO:0030313">
    <property type="term" value="C:cell envelope"/>
    <property type="evidence" value="ECO:0007669"/>
    <property type="project" value="UniProtKB-SubCell"/>
</dbReference>
<dbReference type="PANTHER" id="PTHR46847:SF1">
    <property type="entry name" value="D-ALLOSE-BINDING PERIPLASMIC PROTEIN-RELATED"/>
    <property type="match status" value="1"/>
</dbReference>
<dbReference type="GO" id="GO:0055085">
    <property type="term" value="P:transmembrane transport"/>
    <property type="evidence" value="ECO:0007669"/>
    <property type="project" value="UniProtKB-ARBA"/>
</dbReference>
<name>A0A3M3ZZG8_PSEMA</name>
<reference evidence="6 7" key="1">
    <citation type="submission" date="2018-08" db="EMBL/GenBank/DDBJ databases">
        <title>Recombination of ecologically and evolutionarily significant loci maintains genetic cohesion in the Pseudomonas syringae species complex.</title>
        <authorList>
            <person name="Dillon M."/>
            <person name="Thakur S."/>
            <person name="Almeida R.N.D."/>
            <person name="Weir B.S."/>
            <person name="Guttman D.S."/>
        </authorList>
    </citation>
    <scope>NUCLEOTIDE SEQUENCE [LARGE SCALE GENOMIC DNA]</scope>
    <source>
        <strain evidence="6 7">ICMP 3555</strain>
    </source>
</reference>
<organism evidence="6 7">
    <name type="scientific">Pseudomonas marginalis pv. marginalis</name>
    <dbReference type="NCBI Taxonomy" id="97473"/>
    <lineage>
        <taxon>Bacteria</taxon>
        <taxon>Pseudomonadati</taxon>
        <taxon>Pseudomonadota</taxon>
        <taxon>Gammaproteobacteria</taxon>
        <taxon>Pseudomonadales</taxon>
        <taxon>Pseudomonadaceae</taxon>
        <taxon>Pseudomonas</taxon>
    </lineage>
</organism>
<dbReference type="CDD" id="cd19998">
    <property type="entry name" value="PBP1_ABC_sugar_binding-like"/>
    <property type="match status" value="1"/>
</dbReference>
<comment type="similarity">
    <text evidence="2">Belongs to the bacterial solute-binding protein 2 family.</text>
</comment>
<keyword evidence="3 4" id="KW-0732">Signal</keyword>
<feature type="chain" id="PRO_5018123689" description="Periplasmic binding protein domain-containing protein" evidence="4">
    <location>
        <begin position="38"/>
        <end position="418"/>
    </location>
</feature>
<evidence type="ECO:0000256" key="2">
    <source>
        <dbReference type="ARBA" id="ARBA00007639"/>
    </source>
</evidence>
<dbReference type="InterPro" id="IPR006311">
    <property type="entry name" value="TAT_signal"/>
</dbReference>
<sequence length="418" mass="44424">MTKTMTSPSSRFSKRMFATLACTAAAMGALGISGAHAAEAKPKDHYLIYLSVSYSGNAWQSEAANVVKALAKTPPYDKLVELREVISGTDVQAQISAYESMIAAGADGVISFPISPTALNRTIKRGCQQGTLFYMYDATVTEPCAYNVSYITAGFGENTAQALVNELNGKGKIFLSRGMSGNSVDKRHYDGAMSVFKRYPDIKIVAEYYSFWDDRTTQQETAKALAAHPDVDGIWAQAGENGALKALLAANHKLIPITGENSNGFRLGLANPDYQAKGLRGVSSGSPPASAGLAFKLMMEQLLGKREMKEHNIEYALPWVPADKVKVCDGGVVTPACNTLPAGTVPDSFVTEIFNPVLLPEISLQSATDGKATPGATIQPLPQDAAQAAGNEPGVNCAKCEPAPDLYKLTKIQALGAQ</sequence>
<dbReference type="Pfam" id="PF13407">
    <property type="entry name" value="Peripla_BP_4"/>
    <property type="match status" value="1"/>
</dbReference>
<evidence type="ECO:0000256" key="3">
    <source>
        <dbReference type="ARBA" id="ARBA00022729"/>
    </source>
</evidence>